<dbReference type="GO" id="GO:0016987">
    <property type="term" value="F:sigma factor activity"/>
    <property type="evidence" value="ECO:0007669"/>
    <property type="project" value="UniProtKB-KW"/>
</dbReference>
<dbReference type="InterPro" id="IPR036388">
    <property type="entry name" value="WH-like_DNA-bd_sf"/>
</dbReference>
<keyword evidence="2" id="KW-0805">Transcription regulation</keyword>
<comment type="caution">
    <text evidence="6">The sequence shown here is derived from an EMBL/GenBank/DDBJ whole genome shotgun (WGS) entry which is preliminary data.</text>
</comment>
<gene>
    <name evidence="6" type="ORF">GRAN_3917</name>
</gene>
<evidence type="ECO:0000256" key="1">
    <source>
        <dbReference type="ARBA" id="ARBA00010641"/>
    </source>
</evidence>
<dbReference type="SUPFAM" id="SSF88659">
    <property type="entry name" value="Sigma3 and sigma4 domains of RNA polymerase sigma factors"/>
    <property type="match status" value="1"/>
</dbReference>
<evidence type="ECO:0000256" key="3">
    <source>
        <dbReference type="ARBA" id="ARBA00023082"/>
    </source>
</evidence>
<dbReference type="OrthoDB" id="116312at2"/>
<dbReference type="InterPro" id="IPR039425">
    <property type="entry name" value="RNA_pol_sigma-70-like"/>
</dbReference>
<dbReference type="AlphaFoldDB" id="A0A4Q0SUT1"/>
<keyword evidence="5" id="KW-0804">Transcription</keyword>
<accession>A0A4Q0SUT1</accession>
<dbReference type="InterPro" id="IPR014284">
    <property type="entry name" value="RNA_pol_sigma-70_dom"/>
</dbReference>
<reference evidence="6 7" key="1">
    <citation type="submission" date="2018-11" db="EMBL/GenBank/DDBJ databases">
        <authorList>
            <person name="Mardanov A.V."/>
            <person name="Ravin N.V."/>
            <person name="Dedysh S.N."/>
        </authorList>
    </citation>
    <scope>NUCLEOTIDE SEQUENCE [LARGE SCALE GENOMIC DNA]</scope>
    <source>
        <strain evidence="6 7">AF10</strain>
    </source>
</reference>
<dbReference type="InterPro" id="IPR013324">
    <property type="entry name" value="RNA_pol_sigma_r3/r4-like"/>
</dbReference>
<name>A0A4Q0SUT1_9BACT</name>
<dbReference type="SUPFAM" id="SSF88946">
    <property type="entry name" value="Sigma2 domain of RNA polymerase sigma factors"/>
    <property type="match status" value="1"/>
</dbReference>
<dbReference type="PANTHER" id="PTHR43133">
    <property type="entry name" value="RNA POLYMERASE ECF-TYPE SIGMA FACTO"/>
    <property type="match status" value="1"/>
</dbReference>
<dbReference type="NCBIfam" id="TIGR02937">
    <property type="entry name" value="sigma70-ECF"/>
    <property type="match status" value="1"/>
</dbReference>
<evidence type="ECO:0000256" key="4">
    <source>
        <dbReference type="ARBA" id="ARBA00023125"/>
    </source>
</evidence>
<proteinExistence type="inferred from homology"/>
<protein>
    <submittedName>
        <fullName evidence="6">RNA polymerase sigma-70 factor, ECF family</fullName>
    </submittedName>
</protein>
<keyword evidence="4" id="KW-0238">DNA-binding</keyword>
<keyword evidence="7" id="KW-1185">Reference proteome</keyword>
<dbReference type="PANTHER" id="PTHR43133:SF8">
    <property type="entry name" value="RNA POLYMERASE SIGMA FACTOR HI_1459-RELATED"/>
    <property type="match status" value="1"/>
</dbReference>
<reference evidence="7" key="2">
    <citation type="submission" date="2019-02" db="EMBL/GenBank/DDBJ databases">
        <title>Granulicella sibirica sp. nov., a psychrotolerant acidobacterium isolated from an organic soil layer in forested tundra, West Siberia.</title>
        <authorList>
            <person name="Oshkin I.Y."/>
            <person name="Kulichevskaya I.S."/>
            <person name="Rijpstra W.I.C."/>
            <person name="Sinninghe Damste J.S."/>
            <person name="Rakitin A.L."/>
            <person name="Ravin N.V."/>
            <person name="Dedysh S.N."/>
        </authorList>
    </citation>
    <scope>NUCLEOTIDE SEQUENCE [LARGE SCALE GENOMIC DNA]</scope>
    <source>
        <strain evidence="7">AF10</strain>
    </source>
</reference>
<organism evidence="6 7">
    <name type="scientific">Granulicella sibirica</name>
    <dbReference type="NCBI Taxonomy" id="2479048"/>
    <lineage>
        <taxon>Bacteria</taxon>
        <taxon>Pseudomonadati</taxon>
        <taxon>Acidobacteriota</taxon>
        <taxon>Terriglobia</taxon>
        <taxon>Terriglobales</taxon>
        <taxon>Acidobacteriaceae</taxon>
        <taxon>Granulicella</taxon>
    </lineage>
</organism>
<comment type="similarity">
    <text evidence="1">Belongs to the sigma-70 factor family. ECF subfamily.</text>
</comment>
<dbReference type="Gene3D" id="1.10.1740.10">
    <property type="match status" value="1"/>
</dbReference>
<evidence type="ECO:0000256" key="5">
    <source>
        <dbReference type="ARBA" id="ARBA00023163"/>
    </source>
</evidence>
<evidence type="ECO:0000256" key="2">
    <source>
        <dbReference type="ARBA" id="ARBA00023015"/>
    </source>
</evidence>
<dbReference type="InterPro" id="IPR013325">
    <property type="entry name" value="RNA_pol_sigma_r2"/>
</dbReference>
<dbReference type="GO" id="GO:0003677">
    <property type="term" value="F:DNA binding"/>
    <property type="evidence" value="ECO:0007669"/>
    <property type="project" value="UniProtKB-KW"/>
</dbReference>
<evidence type="ECO:0000313" key="7">
    <source>
        <dbReference type="Proteomes" id="UP000289437"/>
    </source>
</evidence>
<evidence type="ECO:0000313" key="6">
    <source>
        <dbReference type="EMBL" id="RXH54813.1"/>
    </source>
</evidence>
<dbReference type="EMBL" id="RDSM01000003">
    <property type="protein sequence ID" value="RXH54813.1"/>
    <property type="molecule type" value="Genomic_DNA"/>
</dbReference>
<dbReference type="Gene3D" id="1.10.10.10">
    <property type="entry name" value="Winged helix-like DNA-binding domain superfamily/Winged helix DNA-binding domain"/>
    <property type="match status" value="1"/>
</dbReference>
<sequence>MNFETFDAPYVERLRQGDKETEQHFHKYFGELITLKVRSRLQSKQAIEDVRQETFSRFFVLLRSENGIRQAERLGPLVNSICNNVLFEQYRSAKRADPLEDEQARQLVDSRTDALHDVISTETSKTVHNVLTGLSPRDRNILQAVFLQDRDKDEVCRELGIDRGYMRVLVHRAKEAFRQQYTKQSGNRRTFLPLFFFCLPIL</sequence>
<dbReference type="Proteomes" id="UP000289437">
    <property type="component" value="Unassembled WGS sequence"/>
</dbReference>
<dbReference type="GO" id="GO:0006352">
    <property type="term" value="P:DNA-templated transcription initiation"/>
    <property type="evidence" value="ECO:0007669"/>
    <property type="project" value="InterPro"/>
</dbReference>
<keyword evidence="3" id="KW-0731">Sigma factor</keyword>
<dbReference type="RefSeq" id="WP_161571054.1">
    <property type="nucleotide sequence ID" value="NZ_RDSM01000003.1"/>
</dbReference>